<evidence type="ECO:0000256" key="1">
    <source>
        <dbReference type="SAM" id="MobiDB-lite"/>
    </source>
</evidence>
<dbReference type="EMBL" id="JABXBU010000002">
    <property type="protein sequence ID" value="KAF8795081.1"/>
    <property type="molecule type" value="Genomic_DNA"/>
</dbReference>
<dbReference type="Proteomes" id="UP000807504">
    <property type="component" value="Unassembled WGS sequence"/>
</dbReference>
<keyword evidence="3" id="KW-1185">Reference proteome</keyword>
<organism evidence="2 3">
    <name type="scientific">Argiope bruennichi</name>
    <name type="common">Wasp spider</name>
    <name type="synonym">Aranea bruennichi</name>
    <dbReference type="NCBI Taxonomy" id="94029"/>
    <lineage>
        <taxon>Eukaryota</taxon>
        <taxon>Metazoa</taxon>
        <taxon>Ecdysozoa</taxon>
        <taxon>Arthropoda</taxon>
        <taxon>Chelicerata</taxon>
        <taxon>Arachnida</taxon>
        <taxon>Araneae</taxon>
        <taxon>Araneomorphae</taxon>
        <taxon>Entelegynae</taxon>
        <taxon>Araneoidea</taxon>
        <taxon>Araneidae</taxon>
        <taxon>Argiope</taxon>
    </lineage>
</organism>
<feature type="region of interest" description="Disordered" evidence="1">
    <location>
        <begin position="1"/>
        <end position="28"/>
    </location>
</feature>
<sequence>MDNNRLQSVASQPGVESSATNADNAYEGDGCAIPVNSSSSSMRIEPVPMDGIFLGPAKKLALNTSKNNSLVLLSSDTVTPYPEIIANLLGHFPPKSGLHWPLCAGDDRLRSNHPGYNDYGEKDVKITAAISQNSLCLAQPECILIMDRLLLEGFLRKIESHWRTHHEMEALPYYRNTQRGLNNSFFAKQEQLTCVRRQSNANTCEILFLGDVSCPDMQDFSQCEFILIQTKWRSFKILFSRKNNLIAVISCDMNEINRPILRVSGTEFFVDKEPEVDFSLCSYFSNFTHDFEWSLDSYWNNPVVNNYMASTAEKNPIGATLKLFPWMGLPTDSAPHRVVCQLWKDLTRSSFANFDASLNLSHSEFPLQRLKVPVVVVCFMPFV</sequence>
<comment type="caution">
    <text evidence="2">The sequence shown here is derived from an EMBL/GenBank/DDBJ whole genome shotgun (WGS) entry which is preliminary data.</text>
</comment>
<evidence type="ECO:0000313" key="2">
    <source>
        <dbReference type="EMBL" id="KAF8795081.1"/>
    </source>
</evidence>
<reference evidence="2" key="2">
    <citation type="submission" date="2020-06" db="EMBL/GenBank/DDBJ databases">
        <authorList>
            <person name="Sheffer M."/>
        </authorList>
    </citation>
    <scope>NUCLEOTIDE SEQUENCE</scope>
</reference>
<accession>A0A8T0FVF9</accession>
<proteinExistence type="predicted"/>
<gene>
    <name evidence="2" type="ORF">HNY73_002973</name>
</gene>
<feature type="compositionally biased region" description="Polar residues" evidence="1">
    <location>
        <begin position="1"/>
        <end position="23"/>
    </location>
</feature>
<reference evidence="2" key="1">
    <citation type="journal article" date="2020" name="bioRxiv">
        <title>Chromosome-level reference genome of the European wasp spider Argiope bruennichi: a resource for studies on range expansion and evolutionary adaptation.</title>
        <authorList>
            <person name="Sheffer M.M."/>
            <person name="Hoppe A."/>
            <person name="Krehenwinkel H."/>
            <person name="Uhl G."/>
            <person name="Kuss A.W."/>
            <person name="Jensen L."/>
            <person name="Jensen C."/>
            <person name="Gillespie R.G."/>
            <person name="Hoff K.J."/>
            <person name="Prost S."/>
        </authorList>
    </citation>
    <scope>NUCLEOTIDE SEQUENCE</scope>
</reference>
<name>A0A8T0FVF9_ARGBR</name>
<dbReference type="AlphaFoldDB" id="A0A8T0FVF9"/>
<evidence type="ECO:0000313" key="3">
    <source>
        <dbReference type="Proteomes" id="UP000807504"/>
    </source>
</evidence>
<protein>
    <submittedName>
        <fullName evidence="2">Uncharacterized protein</fullName>
    </submittedName>
</protein>